<organism evidence="1">
    <name type="scientific">uncultured bacterium A1Q1_fos_2004</name>
    <dbReference type="NCBI Taxonomy" id="1256557"/>
    <lineage>
        <taxon>Bacteria</taxon>
        <taxon>environmental samples</taxon>
    </lineage>
</organism>
<accession>L7VXM2</accession>
<dbReference type="AlphaFoldDB" id="L7VXM2"/>
<reference evidence="1" key="1">
    <citation type="submission" date="2012-09" db="EMBL/GenBank/DDBJ databases">
        <title>Metagenomic Characterization of a Microbial Community in Wastewater Detects High Levels of Antibiotic Resistance.</title>
        <authorList>
            <person name="Abrams M."/>
            <person name="Caldwell A."/>
            <person name="Vandaei E."/>
            <person name="Lee W."/>
            <person name="Perrott J."/>
            <person name="Khan S.Y."/>
            <person name="Ta J."/>
            <person name="Romero D."/>
            <person name="Nguyen V."/>
            <person name="Pourmand N."/>
            <person name="Ouverney C.C."/>
        </authorList>
    </citation>
    <scope>NUCLEOTIDE SEQUENCE</scope>
</reference>
<evidence type="ECO:0000313" key="1">
    <source>
        <dbReference type="EMBL" id="AGC72359.1"/>
    </source>
</evidence>
<name>L7VXM2_9BACT</name>
<proteinExistence type="predicted"/>
<sequence>MTDSEKLAMVYKHIDERLAYLTRLIYHHECNIDQPNSDEQADYQMALGERRALMELSHKLMGVQP</sequence>
<dbReference type="EMBL" id="JX649899">
    <property type="protein sequence ID" value="AGC72359.1"/>
    <property type="molecule type" value="Genomic_DNA"/>
</dbReference>
<protein>
    <submittedName>
        <fullName evidence="1">Uncharacterized protein</fullName>
    </submittedName>
</protein>